<name>A0ABD3HRJ8_9MARC</name>
<dbReference type="AlphaFoldDB" id="A0ABD3HRJ8"/>
<evidence type="ECO:0000313" key="2">
    <source>
        <dbReference type="EMBL" id="KAL3694158.1"/>
    </source>
</evidence>
<dbReference type="Proteomes" id="UP001633002">
    <property type="component" value="Unassembled WGS sequence"/>
</dbReference>
<keyword evidence="3" id="KW-1185">Reference proteome</keyword>
<reference evidence="2 3" key="1">
    <citation type="submission" date="2024-09" db="EMBL/GenBank/DDBJ databases">
        <title>Chromosome-scale assembly of Riccia sorocarpa.</title>
        <authorList>
            <person name="Paukszto L."/>
        </authorList>
    </citation>
    <scope>NUCLEOTIDE SEQUENCE [LARGE SCALE GENOMIC DNA]</scope>
    <source>
        <strain evidence="2">LP-2024</strain>
        <tissue evidence="2">Aerial parts of the thallus</tissue>
    </source>
</reference>
<sequence>MKKPNLEWKDVVIPSKYPPKPKNGKTKKSGLPSGHSRILKRGSLVTGEGPVGVNNAMLTDFIKQYDALQKELRDKDLLVKQLHQRLQGVPEGTTSPIEDEISMATHILRGFEQKLIDLDSPAISQGSTGRSFIDQEVV</sequence>
<organism evidence="2 3">
    <name type="scientific">Riccia sorocarpa</name>
    <dbReference type="NCBI Taxonomy" id="122646"/>
    <lineage>
        <taxon>Eukaryota</taxon>
        <taxon>Viridiplantae</taxon>
        <taxon>Streptophyta</taxon>
        <taxon>Embryophyta</taxon>
        <taxon>Marchantiophyta</taxon>
        <taxon>Marchantiopsida</taxon>
        <taxon>Marchantiidae</taxon>
        <taxon>Marchantiales</taxon>
        <taxon>Ricciaceae</taxon>
        <taxon>Riccia</taxon>
    </lineage>
</organism>
<comment type="caution">
    <text evidence="2">The sequence shown here is derived from an EMBL/GenBank/DDBJ whole genome shotgun (WGS) entry which is preliminary data.</text>
</comment>
<accession>A0ABD3HRJ8</accession>
<proteinExistence type="predicted"/>
<evidence type="ECO:0000256" key="1">
    <source>
        <dbReference type="SAM" id="MobiDB-lite"/>
    </source>
</evidence>
<feature type="compositionally biased region" description="Basic and acidic residues" evidence="1">
    <location>
        <begin position="1"/>
        <end position="10"/>
    </location>
</feature>
<feature type="region of interest" description="Disordered" evidence="1">
    <location>
        <begin position="1"/>
        <end position="43"/>
    </location>
</feature>
<protein>
    <submittedName>
        <fullName evidence="2">Uncharacterized protein</fullName>
    </submittedName>
</protein>
<gene>
    <name evidence="2" type="ORF">R1sor_007809</name>
</gene>
<dbReference type="EMBL" id="JBJQOH010000003">
    <property type="protein sequence ID" value="KAL3694158.1"/>
    <property type="molecule type" value="Genomic_DNA"/>
</dbReference>
<evidence type="ECO:0000313" key="3">
    <source>
        <dbReference type="Proteomes" id="UP001633002"/>
    </source>
</evidence>